<evidence type="ECO:0000313" key="9">
    <source>
        <dbReference type="EMBL" id="TKA82885.1"/>
    </source>
</evidence>
<keyword evidence="3 6" id="KW-0349">Heme</keyword>
<keyword evidence="8" id="KW-0472">Membrane</keyword>
<accession>A0A4U0Y5M0</accession>
<keyword evidence="5 6" id="KW-0408">Iron</keyword>
<proteinExistence type="inferred from homology"/>
<reference evidence="9 10" key="1">
    <citation type="submission" date="2017-03" db="EMBL/GenBank/DDBJ databases">
        <title>Genomes of endolithic fungi from Antarctica.</title>
        <authorList>
            <person name="Coleine C."/>
            <person name="Masonjones S."/>
            <person name="Stajich J.E."/>
        </authorList>
    </citation>
    <scope>NUCLEOTIDE SEQUENCE [LARGE SCALE GENOMIC DNA]</scope>
    <source>
        <strain evidence="9 10">CCFEE 5184</strain>
    </source>
</reference>
<gene>
    <name evidence="9" type="ORF">B0A55_01177</name>
</gene>
<dbReference type="CDD" id="cd11058">
    <property type="entry name" value="CYP60B-like"/>
    <property type="match status" value="1"/>
</dbReference>
<comment type="similarity">
    <text evidence="2 7">Belongs to the cytochrome P450 family.</text>
</comment>
<evidence type="ECO:0000256" key="5">
    <source>
        <dbReference type="ARBA" id="ARBA00023004"/>
    </source>
</evidence>
<dbReference type="InterPro" id="IPR050121">
    <property type="entry name" value="Cytochrome_P450_monoxygenase"/>
</dbReference>
<dbReference type="GO" id="GO:0004497">
    <property type="term" value="F:monooxygenase activity"/>
    <property type="evidence" value="ECO:0007669"/>
    <property type="project" value="UniProtKB-KW"/>
</dbReference>
<feature type="binding site" description="axial binding residue" evidence="6">
    <location>
        <position position="453"/>
    </location>
    <ligand>
        <name>heme</name>
        <dbReference type="ChEBI" id="CHEBI:30413"/>
    </ligand>
    <ligandPart>
        <name>Fe</name>
        <dbReference type="ChEBI" id="CHEBI:18248"/>
    </ligandPart>
</feature>
<evidence type="ECO:0000256" key="1">
    <source>
        <dbReference type="ARBA" id="ARBA00001971"/>
    </source>
</evidence>
<dbReference type="InterPro" id="IPR017972">
    <property type="entry name" value="Cyt_P450_CS"/>
</dbReference>
<evidence type="ECO:0000256" key="3">
    <source>
        <dbReference type="ARBA" id="ARBA00022617"/>
    </source>
</evidence>
<dbReference type="Proteomes" id="UP000309340">
    <property type="component" value="Unassembled WGS sequence"/>
</dbReference>
<evidence type="ECO:0000313" key="10">
    <source>
        <dbReference type="Proteomes" id="UP000309340"/>
    </source>
</evidence>
<dbReference type="GO" id="GO:0016705">
    <property type="term" value="F:oxidoreductase activity, acting on paired donors, with incorporation or reduction of molecular oxygen"/>
    <property type="evidence" value="ECO:0007669"/>
    <property type="project" value="InterPro"/>
</dbReference>
<evidence type="ECO:0000256" key="2">
    <source>
        <dbReference type="ARBA" id="ARBA00010617"/>
    </source>
</evidence>
<evidence type="ECO:0000256" key="4">
    <source>
        <dbReference type="ARBA" id="ARBA00022723"/>
    </source>
</evidence>
<dbReference type="InterPro" id="IPR036396">
    <property type="entry name" value="Cyt_P450_sf"/>
</dbReference>
<dbReference type="EMBL" id="NAJQ01000022">
    <property type="protein sequence ID" value="TKA82885.1"/>
    <property type="molecule type" value="Genomic_DNA"/>
</dbReference>
<dbReference type="PRINTS" id="PR00463">
    <property type="entry name" value="EP450I"/>
</dbReference>
<dbReference type="SUPFAM" id="SSF48264">
    <property type="entry name" value="Cytochrome P450"/>
    <property type="match status" value="1"/>
</dbReference>
<dbReference type="OrthoDB" id="1470350at2759"/>
<sequence>MSTIDVPLTGFLKPTHAFSIVLLLAAVGLVYYIGYITWLALFSDLAKFPGPPLRAWTKIPAIHTMVTGRDGEIYPALHKQYGPVVRISPTELSFASGSQAWQDIYGFRRSGQPKPYKDRIFYGQAFNGVDSIIIAEDANHTRQRKILSHAFSDKALKEQEPMLKHWTEKMKRKIGGRAAKGEKVDMLKMYNCTTFDVMGDLTFAEGLNMLEDGEYSPWVKSIFEGIKVGTLFRGLKKYNALTDYVVSYWLRNSDFARKKQAEHWNYSKDRVDRRLQKTPDRPDLWSKILEKSHGPEALTVDEHHSIAALFMVAGTETTATALSGTTYHLLQNPATLAKLTAEIRAAFTSLDDFHLDDLARQKYLMAVLQEGLRMYPPVPVLLPRRVPDGGMAVDGQWIPGGTTIGGHHQSTYRSETHFKDADEFHPERWLGDPEFAGDHLDALEPFSVGPRNCLGKNLAWHEMRLLLATVILYFDLELCDESKDWSDQRVYTLWEKKPLICTLKPAKG</sequence>
<keyword evidence="7" id="KW-0503">Monooxygenase</keyword>
<dbReference type="PRINTS" id="PR00385">
    <property type="entry name" value="P450"/>
</dbReference>
<dbReference type="GO" id="GO:0020037">
    <property type="term" value="F:heme binding"/>
    <property type="evidence" value="ECO:0007669"/>
    <property type="project" value="InterPro"/>
</dbReference>
<dbReference type="Pfam" id="PF00067">
    <property type="entry name" value="p450"/>
    <property type="match status" value="1"/>
</dbReference>
<keyword evidence="8" id="KW-0812">Transmembrane</keyword>
<keyword evidence="4 6" id="KW-0479">Metal-binding</keyword>
<evidence type="ECO:0000256" key="8">
    <source>
        <dbReference type="SAM" id="Phobius"/>
    </source>
</evidence>
<keyword evidence="7" id="KW-0560">Oxidoreductase</keyword>
<dbReference type="AlphaFoldDB" id="A0A4U0Y5M0"/>
<protein>
    <recommendedName>
        <fullName evidence="11">Isotrichodermin C-15 hydroxylase</fullName>
    </recommendedName>
</protein>
<feature type="transmembrane region" description="Helical" evidence="8">
    <location>
        <begin position="20"/>
        <end position="42"/>
    </location>
</feature>
<dbReference type="PANTHER" id="PTHR24305">
    <property type="entry name" value="CYTOCHROME P450"/>
    <property type="match status" value="1"/>
</dbReference>
<evidence type="ECO:0008006" key="11">
    <source>
        <dbReference type="Google" id="ProtNLM"/>
    </source>
</evidence>
<evidence type="ECO:0000256" key="7">
    <source>
        <dbReference type="RuleBase" id="RU000461"/>
    </source>
</evidence>
<dbReference type="PANTHER" id="PTHR24305:SF210">
    <property type="entry name" value="CYTOCHROME P450 MONOOXYGENASE ASQL-RELATED"/>
    <property type="match status" value="1"/>
</dbReference>
<dbReference type="GO" id="GO:0005506">
    <property type="term" value="F:iron ion binding"/>
    <property type="evidence" value="ECO:0007669"/>
    <property type="project" value="InterPro"/>
</dbReference>
<dbReference type="InterPro" id="IPR001128">
    <property type="entry name" value="Cyt_P450"/>
</dbReference>
<keyword evidence="10" id="KW-1185">Reference proteome</keyword>
<name>A0A4U0Y5M0_9PEZI</name>
<comment type="caution">
    <text evidence="9">The sequence shown here is derived from an EMBL/GenBank/DDBJ whole genome shotgun (WGS) entry which is preliminary data.</text>
</comment>
<dbReference type="InterPro" id="IPR002401">
    <property type="entry name" value="Cyt_P450_E_grp-I"/>
</dbReference>
<keyword evidence="8" id="KW-1133">Transmembrane helix</keyword>
<dbReference type="Gene3D" id="1.10.630.10">
    <property type="entry name" value="Cytochrome P450"/>
    <property type="match status" value="1"/>
</dbReference>
<comment type="cofactor">
    <cofactor evidence="1 6">
        <name>heme</name>
        <dbReference type="ChEBI" id="CHEBI:30413"/>
    </cofactor>
</comment>
<evidence type="ECO:0000256" key="6">
    <source>
        <dbReference type="PIRSR" id="PIRSR602401-1"/>
    </source>
</evidence>
<dbReference type="STRING" id="329884.A0A4U0Y5M0"/>
<organism evidence="9 10">
    <name type="scientific">Friedmanniomyces simplex</name>
    <dbReference type="NCBI Taxonomy" id="329884"/>
    <lineage>
        <taxon>Eukaryota</taxon>
        <taxon>Fungi</taxon>
        <taxon>Dikarya</taxon>
        <taxon>Ascomycota</taxon>
        <taxon>Pezizomycotina</taxon>
        <taxon>Dothideomycetes</taxon>
        <taxon>Dothideomycetidae</taxon>
        <taxon>Mycosphaerellales</taxon>
        <taxon>Teratosphaeriaceae</taxon>
        <taxon>Friedmanniomyces</taxon>
    </lineage>
</organism>
<dbReference type="PROSITE" id="PS00086">
    <property type="entry name" value="CYTOCHROME_P450"/>
    <property type="match status" value="1"/>
</dbReference>